<evidence type="ECO:0000256" key="3">
    <source>
        <dbReference type="ARBA" id="ARBA00022729"/>
    </source>
</evidence>
<dbReference type="GO" id="GO:0070008">
    <property type="term" value="F:serine-type exopeptidase activity"/>
    <property type="evidence" value="ECO:0007669"/>
    <property type="project" value="InterPro"/>
</dbReference>
<dbReference type="PANTHER" id="PTHR11010">
    <property type="entry name" value="PROTEASE S28 PRO-X CARBOXYPEPTIDASE-RELATED"/>
    <property type="match status" value="1"/>
</dbReference>
<keyword evidence="7" id="KW-1185">Reference proteome</keyword>
<dbReference type="GO" id="GO:0004180">
    <property type="term" value="F:carboxypeptidase activity"/>
    <property type="evidence" value="ECO:0007669"/>
    <property type="project" value="UniProtKB-KW"/>
</dbReference>
<sequence length="179" mass="20067">MAIVTSKRPLLEVLHEINNVYYNTSGKVTCFDLNEQISPSLGENGWSYQACTEMVMPIGSYPSPDNLFLPRPWNLEAFVSQCKASWNVTSRPKWAATYYGGKDISASSNIVFSNGDLDPWMGGGITESISESIVAIVIKNGAHHVDLRSKSDQDPESVVQARQEQVRHITKWINQYRNK</sequence>
<reference evidence="6 7" key="1">
    <citation type="submission" date="2024-03" db="EMBL/GenBank/DDBJ databases">
        <title>The Acrasis kona genome and developmental transcriptomes reveal deep origins of eukaryotic multicellular pathways.</title>
        <authorList>
            <person name="Sheikh S."/>
            <person name="Fu C.-J."/>
            <person name="Brown M.W."/>
            <person name="Baldauf S.L."/>
        </authorList>
    </citation>
    <scope>NUCLEOTIDE SEQUENCE [LARGE SCALE GENOMIC DNA]</scope>
    <source>
        <strain evidence="6 7">ATCC MYA-3509</strain>
    </source>
</reference>
<dbReference type="EMBL" id="JAOPGA020001616">
    <property type="protein sequence ID" value="KAL0489918.1"/>
    <property type="molecule type" value="Genomic_DNA"/>
</dbReference>
<dbReference type="AlphaFoldDB" id="A0AAW2ZJ78"/>
<protein>
    <submittedName>
        <fullName evidence="6">Lysosomal Pro-X carboxypeptidase PRCP</fullName>
    </submittedName>
</protein>
<comment type="similarity">
    <text evidence="1">Belongs to the peptidase S28 family.</text>
</comment>
<name>A0AAW2ZJ78_9EUKA</name>
<evidence type="ECO:0000256" key="5">
    <source>
        <dbReference type="ARBA" id="ARBA00023180"/>
    </source>
</evidence>
<keyword evidence="4" id="KW-0378">Hydrolase</keyword>
<evidence type="ECO:0000313" key="7">
    <source>
        <dbReference type="Proteomes" id="UP001431209"/>
    </source>
</evidence>
<accession>A0AAW2ZJ78</accession>
<dbReference type="GO" id="GO:0008239">
    <property type="term" value="F:dipeptidyl-peptidase activity"/>
    <property type="evidence" value="ECO:0007669"/>
    <property type="project" value="TreeGrafter"/>
</dbReference>
<keyword evidence="5" id="KW-0325">Glycoprotein</keyword>
<organism evidence="6 7">
    <name type="scientific">Acrasis kona</name>
    <dbReference type="NCBI Taxonomy" id="1008807"/>
    <lineage>
        <taxon>Eukaryota</taxon>
        <taxon>Discoba</taxon>
        <taxon>Heterolobosea</taxon>
        <taxon>Tetramitia</taxon>
        <taxon>Eutetramitia</taxon>
        <taxon>Acrasidae</taxon>
        <taxon>Acrasis</taxon>
    </lineage>
</organism>
<gene>
    <name evidence="6" type="ORF">AKO1_005426</name>
</gene>
<dbReference type="Gene3D" id="3.40.50.1820">
    <property type="entry name" value="alpha/beta hydrolase"/>
    <property type="match status" value="1"/>
</dbReference>
<dbReference type="GO" id="GO:0006508">
    <property type="term" value="P:proteolysis"/>
    <property type="evidence" value="ECO:0007669"/>
    <property type="project" value="UniProtKB-KW"/>
</dbReference>
<dbReference type="PANTHER" id="PTHR11010:SF38">
    <property type="entry name" value="LYSOSOMAL PRO-X CARBOXYPEPTIDASE"/>
    <property type="match status" value="1"/>
</dbReference>
<keyword evidence="3" id="KW-0732">Signal</keyword>
<keyword evidence="2" id="KW-0645">Protease</keyword>
<evidence type="ECO:0000256" key="4">
    <source>
        <dbReference type="ARBA" id="ARBA00022801"/>
    </source>
</evidence>
<dbReference type="InterPro" id="IPR008758">
    <property type="entry name" value="Peptidase_S28"/>
</dbReference>
<keyword evidence="6" id="KW-0121">Carboxypeptidase</keyword>
<evidence type="ECO:0000256" key="2">
    <source>
        <dbReference type="ARBA" id="ARBA00022670"/>
    </source>
</evidence>
<evidence type="ECO:0000256" key="1">
    <source>
        <dbReference type="ARBA" id="ARBA00011079"/>
    </source>
</evidence>
<dbReference type="Proteomes" id="UP001431209">
    <property type="component" value="Unassembled WGS sequence"/>
</dbReference>
<dbReference type="Pfam" id="PF05577">
    <property type="entry name" value="Peptidase_S28"/>
    <property type="match status" value="1"/>
</dbReference>
<dbReference type="InterPro" id="IPR029058">
    <property type="entry name" value="AB_hydrolase_fold"/>
</dbReference>
<comment type="caution">
    <text evidence="6">The sequence shown here is derived from an EMBL/GenBank/DDBJ whole genome shotgun (WGS) entry which is preliminary data.</text>
</comment>
<evidence type="ECO:0000313" key="6">
    <source>
        <dbReference type="EMBL" id="KAL0489918.1"/>
    </source>
</evidence>
<proteinExistence type="inferred from homology"/>